<dbReference type="SMART" id="SM00389">
    <property type="entry name" value="HOX"/>
    <property type="match status" value="1"/>
</dbReference>
<dbReference type="SMR" id="A0A803LLN4"/>
<reference evidence="14" key="1">
    <citation type="journal article" date="2017" name="Nature">
        <title>The genome of Chenopodium quinoa.</title>
        <authorList>
            <person name="Jarvis D.E."/>
            <person name="Ho Y.S."/>
            <person name="Lightfoot D.J."/>
            <person name="Schmoeckel S.M."/>
            <person name="Li B."/>
            <person name="Borm T.J.A."/>
            <person name="Ohyanagi H."/>
            <person name="Mineta K."/>
            <person name="Michell C.T."/>
            <person name="Saber N."/>
            <person name="Kharbatia N.M."/>
            <person name="Rupper R.R."/>
            <person name="Sharp A.R."/>
            <person name="Dally N."/>
            <person name="Boughton B.A."/>
            <person name="Woo Y.H."/>
            <person name="Gao G."/>
            <person name="Schijlen E.G.W.M."/>
            <person name="Guo X."/>
            <person name="Momin A.A."/>
            <person name="Negrao S."/>
            <person name="Al-Babili S."/>
            <person name="Gehring C."/>
            <person name="Roessner U."/>
            <person name="Jung C."/>
            <person name="Murphy K."/>
            <person name="Arold S.T."/>
            <person name="Gojobori T."/>
            <person name="van der Linden C.G."/>
            <person name="van Loo E.N."/>
            <person name="Jellen E.N."/>
            <person name="Maughan P.J."/>
            <person name="Tester M."/>
        </authorList>
    </citation>
    <scope>NUCLEOTIDE SEQUENCE [LARGE SCALE GENOMIC DNA]</scope>
    <source>
        <strain evidence="14">cv. PI 614886</strain>
    </source>
</reference>
<keyword evidence="4 8" id="KW-0371">Homeobox</keyword>
<dbReference type="GO" id="GO:0009637">
    <property type="term" value="P:response to blue light"/>
    <property type="evidence" value="ECO:0007669"/>
    <property type="project" value="EnsemblPlants"/>
</dbReference>
<dbReference type="CDD" id="cd00086">
    <property type="entry name" value="homeodomain"/>
    <property type="match status" value="1"/>
</dbReference>
<evidence type="ECO:0000256" key="12">
    <source>
        <dbReference type="SAM" id="MobiDB-lite"/>
    </source>
</evidence>
<keyword evidence="11" id="KW-0175">Coiled coil</keyword>
<dbReference type="PANTHER" id="PTHR24326:SF522">
    <property type="entry name" value="HOMEOBOX-LEUCINE ZIPPER PROTEIN ATHB-52"/>
    <property type="match status" value="1"/>
</dbReference>
<evidence type="ECO:0000313" key="14">
    <source>
        <dbReference type="EnsemblPlants" id="AUR62014881-RA:cds"/>
    </source>
</evidence>
<proteinExistence type="inferred from homology"/>
<dbReference type="PROSITE" id="PS00027">
    <property type="entry name" value="HOMEOBOX_1"/>
    <property type="match status" value="1"/>
</dbReference>
<keyword evidence="15" id="KW-1185">Reference proteome</keyword>
<evidence type="ECO:0000256" key="6">
    <source>
        <dbReference type="ARBA" id="ARBA00023242"/>
    </source>
</evidence>
<feature type="coiled-coil region" evidence="11">
    <location>
        <begin position="80"/>
        <end position="121"/>
    </location>
</feature>
<dbReference type="GO" id="GO:0009646">
    <property type="term" value="P:response to absence of light"/>
    <property type="evidence" value="ECO:0007669"/>
    <property type="project" value="EnsemblPlants"/>
</dbReference>
<evidence type="ECO:0000313" key="15">
    <source>
        <dbReference type="Proteomes" id="UP000596660"/>
    </source>
</evidence>
<keyword evidence="3 8" id="KW-0238">DNA-binding</keyword>
<evidence type="ECO:0000256" key="8">
    <source>
        <dbReference type="PROSITE-ProRule" id="PRU00108"/>
    </source>
</evidence>
<dbReference type="InterPro" id="IPR045224">
    <property type="entry name" value="HDZip_class_I_plant"/>
</dbReference>
<dbReference type="EnsemblPlants" id="AUR62014881-RA">
    <property type="protein sequence ID" value="AUR62014881-RA:cds"/>
    <property type="gene ID" value="AUR62014881"/>
</dbReference>
<evidence type="ECO:0000256" key="4">
    <source>
        <dbReference type="ARBA" id="ARBA00023155"/>
    </source>
</evidence>
<dbReference type="GO" id="GO:0005634">
    <property type="term" value="C:nucleus"/>
    <property type="evidence" value="ECO:0007669"/>
    <property type="project" value="UniProtKB-SubCell"/>
</dbReference>
<evidence type="ECO:0000256" key="2">
    <source>
        <dbReference type="ARBA" id="ARBA00023015"/>
    </source>
</evidence>
<dbReference type="Gene3D" id="1.10.10.60">
    <property type="entry name" value="Homeodomain-like"/>
    <property type="match status" value="1"/>
</dbReference>
<dbReference type="SUPFAM" id="SSF46689">
    <property type="entry name" value="Homeodomain-like"/>
    <property type="match status" value="1"/>
</dbReference>
<reference evidence="14" key="2">
    <citation type="submission" date="2021-03" db="UniProtKB">
        <authorList>
            <consortium name="EnsemblPlants"/>
        </authorList>
    </citation>
    <scope>IDENTIFICATION</scope>
</reference>
<dbReference type="OMA" id="ANDHYFT"/>
<dbReference type="AlphaFoldDB" id="A0A803LLN4"/>
<feature type="domain" description="Homeobox" evidence="13">
    <location>
        <begin position="14"/>
        <end position="74"/>
    </location>
</feature>
<keyword evidence="5 10" id="KW-0804">Transcription</keyword>
<accession>A0A803LLN4</accession>
<comment type="subcellular location">
    <subcellularLocation>
        <location evidence="1 8 9">Nucleus</location>
    </subcellularLocation>
</comment>
<comment type="similarity">
    <text evidence="7 10">Belongs to the HD-ZIP homeobox family. Class I subfamily.</text>
</comment>
<keyword evidence="2 10" id="KW-0805">Transcription regulation</keyword>
<evidence type="ECO:0000256" key="5">
    <source>
        <dbReference type="ARBA" id="ARBA00023163"/>
    </source>
</evidence>
<dbReference type="InterPro" id="IPR009057">
    <property type="entry name" value="Homeodomain-like_sf"/>
</dbReference>
<keyword evidence="6 8" id="KW-0539">Nucleus</keyword>
<dbReference type="PROSITE" id="PS50071">
    <property type="entry name" value="HOMEOBOX_2"/>
    <property type="match status" value="1"/>
</dbReference>
<sequence>MYSSKHSQNRKQHPQPKCTSKRLTQEQVRLLEASFKLDRKLDMDRKFHLAQELGIPSRQVAIWYQNKRARWKSQSLEMGYATLQQRLESVLIDNERLEKEVQRLNQELENVRQMLVASTSTSNSYACDEEGNSGLINGEPSSCFHRELYACLIGNNERQL</sequence>
<protein>
    <recommendedName>
        <fullName evidence="10">Homeobox-leucine zipper protein</fullName>
    </recommendedName>
    <alternativeName>
        <fullName evidence="10">HD-ZIP protein</fullName>
    </alternativeName>
    <alternativeName>
        <fullName evidence="10">Homeodomain transcription factor</fullName>
    </alternativeName>
</protein>
<dbReference type="PANTHER" id="PTHR24326">
    <property type="entry name" value="HOMEOBOX-LEUCINE ZIPPER PROTEIN"/>
    <property type="match status" value="1"/>
</dbReference>
<evidence type="ECO:0000256" key="9">
    <source>
        <dbReference type="RuleBase" id="RU000682"/>
    </source>
</evidence>
<evidence type="ECO:0000259" key="13">
    <source>
        <dbReference type="PROSITE" id="PS50071"/>
    </source>
</evidence>
<feature type="region of interest" description="Disordered" evidence="12">
    <location>
        <begin position="1"/>
        <end position="21"/>
    </location>
</feature>
<evidence type="ECO:0000256" key="10">
    <source>
        <dbReference type="RuleBase" id="RU369038"/>
    </source>
</evidence>
<dbReference type="GO" id="GO:0000976">
    <property type="term" value="F:transcription cis-regulatory region binding"/>
    <property type="evidence" value="ECO:0007669"/>
    <property type="project" value="EnsemblPlants"/>
</dbReference>
<dbReference type="GO" id="GO:0000981">
    <property type="term" value="F:DNA-binding transcription factor activity, RNA polymerase II-specific"/>
    <property type="evidence" value="ECO:0007669"/>
    <property type="project" value="UniProtKB-UniRule"/>
</dbReference>
<evidence type="ECO:0000256" key="11">
    <source>
        <dbReference type="SAM" id="Coils"/>
    </source>
</evidence>
<dbReference type="GO" id="GO:0045893">
    <property type="term" value="P:positive regulation of DNA-templated transcription"/>
    <property type="evidence" value="ECO:0007669"/>
    <property type="project" value="TreeGrafter"/>
</dbReference>
<dbReference type="InterPro" id="IPR001356">
    <property type="entry name" value="HD"/>
</dbReference>
<evidence type="ECO:0000256" key="1">
    <source>
        <dbReference type="ARBA" id="ARBA00004123"/>
    </source>
</evidence>
<evidence type="ECO:0000256" key="3">
    <source>
        <dbReference type="ARBA" id="ARBA00023125"/>
    </source>
</evidence>
<dbReference type="Gramene" id="AUR62014881-RA">
    <property type="protein sequence ID" value="AUR62014881-RA:cds"/>
    <property type="gene ID" value="AUR62014881"/>
</dbReference>
<dbReference type="InterPro" id="IPR017970">
    <property type="entry name" value="Homeobox_CS"/>
</dbReference>
<feature type="DNA-binding region" description="Homeobox" evidence="8">
    <location>
        <begin position="16"/>
        <end position="75"/>
    </location>
</feature>
<comment type="function">
    <text evidence="10">Transcription factor.</text>
</comment>
<dbReference type="Proteomes" id="UP000596660">
    <property type="component" value="Unplaced"/>
</dbReference>
<organism evidence="14 15">
    <name type="scientific">Chenopodium quinoa</name>
    <name type="common">Quinoa</name>
    <dbReference type="NCBI Taxonomy" id="63459"/>
    <lineage>
        <taxon>Eukaryota</taxon>
        <taxon>Viridiplantae</taxon>
        <taxon>Streptophyta</taxon>
        <taxon>Embryophyta</taxon>
        <taxon>Tracheophyta</taxon>
        <taxon>Spermatophyta</taxon>
        <taxon>Magnoliopsida</taxon>
        <taxon>eudicotyledons</taxon>
        <taxon>Gunneridae</taxon>
        <taxon>Pentapetalae</taxon>
        <taxon>Caryophyllales</taxon>
        <taxon>Chenopodiaceae</taxon>
        <taxon>Chenopodioideae</taxon>
        <taxon>Atripliceae</taxon>
        <taxon>Chenopodium</taxon>
    </lineage>
</organism>
<evidence type="ECO:0000256" key="7">
    <source>
        <dbReference type="ARBA" id="ARBA00025748"/>
    </source>
</evidence>
<dbReference type="Pfam" id="PF00046">
    <property type="entry name" value="Homeodomain"/>
    <property type="match status" value="1"/>
</dbReference>
<name>A0A803LLN4_CHEQI</name>